<dbReference type="EMBL" id="QCYY01001003">
    <property type="protein sequence ID" value="ROT81186.1"/>
    <property type="molecule type" value="Genomic_DNA"/>
</dbReference>
<feature type="compositionally biased region" description="Polar residues" evidence="1">
    <location>
        <begin position="68"/>
        <end position="80"/>
    </location>
</feature>
<sequence length="238" mass="26520">MNNNKRTESAVNLQNDRGKDHQFSHNQYNHNSGDWQYDNADAADSSVDHPFLRSGQCMDSTLRGGPSRDNSCGSKHTQGSRSRDNSMRGGPSRGSPYRTHPYRRSPNMDMPARERINSYRTFDREILQSQSDVLEGIFGSTGGNTSQRHDSAFVDRSYNGNVGQVDVGSQGISDFLVEKLGEYSVNSGAEAQQALKVISMFLKPIQEYNIKLQDAKAIALVSVAEMNIQTLMERDVFS</sequence>
<gene>
    <name evidence="2" type="ORF">C7M84_000058</name>
</gene>
<reference evidence="2 3" key="2">
    <citation type="submission" date="2019-01" db="EMBL/GenBank/DDBJ databases">
        <title>The decoding of complex shrimp genome reveals the adaptation for benthos swimmer, frequently molting mechanism and breeding impact on genome.</title>
        <authorList>
            <person name="Sun Y."/>
            <person name="Gao Y."/>
            <person name="Yu Y."/>
        </authorList>
    </citation>
    <scope>NUCLEOTIDE SEQUENCE [LARGE SCALE GENOMIC DNA]</scope>
    <source>
        <tissue evidence="2">Muscle</tissue>
    </source>
</reference>
<dbReference type="OrthoDB" id="6360973at2759"/>
<accession>A0A423TXJ8</accession>
<dbReference type="AlphaFoldDB" id="A0A423TXJ8"/>
<dbReference type="Proteomes" id="UP000283509">
    <property type="component" value="Unassembled WGS sequence"/>
</dbReference>
<feature type="region of interest" description="Disordered" evidence="1">
    <location>
        <begin position="1"/>
        <end position="112"/>
    </location>
</feature>
<proteinExistence type="predicted"/>
<evidence type="ECO:0000313" key="3">
    <source>
        <dbReference type="Proteomes" id="UP000283509"/>
    </source>
</evidence>
<comment type="caution">
    <text evidence="2">The sequence shown here is derived from an EMBL/GenBank/DDBJ whole genome shotgun (WGS) entry which is preliminary data.</text>
</comment>
<name>A0A423TXJ8_PENVA</name>
<evidence type="ECO:0000313" key="2">
    <source>
        <dbReference type="EMBL" id="ROT81186.1"/>
    </source>
</evidence>
<evidence type="ECO:0000256" key="1">
    <source>
        <dbReference type="SAM" id="MobiDB-lite"/>
    </source>
</evidence>
<feature type="compositionally biased region" description="Polar residues" evidence="1">
    <location>
        <begin position="24"/>
        <end position="34"/>
    </location>
</feature>
<reference evidence="2 3" key="1">
    <citation type="submission" date="2018-04" db="EMBL/GenBank/DDBJ databases">
        <authorList>
            <person name="Zhang X."/>
            <person name="Yuan J."/>
            <person name="Li F."/>
            <person name="Xiang J."/>
        </authorList>
    </citation>
    <scope>NUCLEOTIDE SEQUENCE [LARGE SCALE GENOMIC DNA]</scope>
    <source>
        <tissue evidence="2">Muscle</tissue>
    </source>
</reference>
<keyword evidence="3" id="KW-1185">Reference proteome</keyword>
<protein>
    <submittedName>
        <fullName evidence="2">Uncharacterized protein</fullName>
    </submittedName>
</protein>
<organism evidence="2 3">
    <name type="scientific">Penaeus vannamei</name>
    <name type="common">Whiteleg shrimp</name>
    <name type="synonym">Litopenaeus vannamei</name>
    <dbReference type="NCBI Taxonomy" id="6689"/>
    <lineage>
        <taxon>Eukaryota</taxon>
        <taxon>Metazoa</taxon>
        <taxon>Ecdysozoa</taxon>
        <taxon>Arthropoda</taxon>
        <taxon>Crustacea</taxon>
        <taxon>Multicrustacea</taxon>
        <taxon>Malacostraca</taxon>
        <taxon>Eumalacostraca</taxon>
        <taxon>Eucarida</taxon>
        <taxon>Decapoda</taxon>
        <taxon>Dendrobranchiata</taxon>
        <taxon>Penaeoidea</taxon>
        <taxon>Penaeidae</taxon>
        <taxon>Penaeus</taxon>
    </lineage>
</organism>